<reference evidence="1 2" key="1">
    <citation type="submission" date="2017-11" db="EMBL/GenBank/DDBJ databases">
        <title>Sequencing the genomes of 1000 actinobacteria strains.</title>
        <authorList>
            <person name="Klenk H.-P."/>
        </authorList>
    </citation>
    <scope>NUCLEOTIDE SEQUENCE [LARGE SCALE GENOMIC DNA]</scope>
    <source>
        <strain evidence="1 2">DSM 44104</strain>
    </source>
</reference>
<dbReference type="Gene3D" id="1.10.1070.20">
    <property type="match status" value="1"/>
</dbReference>
<evidence type="ECO:0008006" key="3">
    <source>
        <dbReference type="Google" id="ProtNLM"/>
    </source>
</evidence>
<protein>
    <recommendedName>
        <fullName evidence="3">HipA-like C-terminal domain-containing protein</fullName>
    </recommendedName>
</protein>
<gene>
    <name evidence="1" type="ORF">ATL51_3485</name>
</gene>
<dbReference type="AlphaFoldDB" id="A0AA44UR59"/>
<comment type="caution">
    <text evidence="1">The sequence shown here is derived from an EMBL/GenBank/DDBJ whole genome shotgun (WGS) entry which is preliminary data.</text>
</comment>
<accession>A0AA44UR59</accession>
<dbReference type="EMBL" id="PHUJ01000003">
    <property type="protein sequence ID" value="PKB31788.1"/>
    <property type="molecule type" value="Genomic_DNA"/>
</dbReference>
<dbReference type="RefSeq" id="WP_100879187.1">
    <property type="nucleotide sequence ID" value="NZ_JBHVGS010000003.1"/>
</dbReference>
<evidence type="ECO:0000313" key="1">
    <source>
        <dbReference type="EMBL" id="PKB31788.1"/>
    </source>
</evidence>
<sequence>MLYPVVDVSGWEPARPETIGREEKLWLREPGAPVHSRERDWLFKPVIVPANGNRQGEDWAEKIVCELGELLGVPCAEVQMAVRNGRAGSVSRNVAPDGWNLVLGSLLLGASSPDYLDGELRPPGRPGHSPEAILRALDGIDAPPGTALPDAGTTFAGYLLLDAWVGNQDRHDQNWAVLRETADPGRIRMAPSYDHASSLGFNLRDTRRQALITNGVAAYAAAARAHRFEHSPGASRSEIPTLVDVCRGILRGRPAAAYWWERLESVGTDRIAAVVAAAPGMSAPAATFATELLLINRRRLLDVG</sequence>
<dbReference type="Proteomes" id="UP000232453">
    <property type="component" value="Unassembled WGS sequence"/>
</dbReference>
<evidence type="ECO:0000313" key="2">
    <source>
        <dbReference type="Proteomes" id="UP000232453"/>
    </source>
</evidence>
<organism evidence="1 2">
    <name type="scientific">Pseudonocardia alni</name>
    <name type="common">Amycolata alni</name>
    <dbReference type="NCBI Taxonomy" id="33907"/>
    <lineage>
        <taxon>Bacteria</taxon>
        <taxon>Bacillati</taxon>
        <taxon>Actinomycetota</taxon>
        <taxon>Actinomycetes</taxon>
        <taxon>Pseudonocardiales</taxon>
        <taxon>Pseudonocardiaceae</taxon>
        <taxon>Pseudonocardia</taxon>
    </lineage>
</organism>
<proteinExistence type="predicted"/>
<name>A0AA44UR59_PSEA5</name>